<feature type="signal peptide" evidence="2">
    <location>
        <begin position="1"/>
        <end position="20"/>
    </location>
</feature>
<evidence type="ECO:0000313" key="4">
    <source>
        <dbReference type="Proteomes" id="UP000661112"/>
    </source>
</evidence>
<keyword evidence="2" id="KW-0732">Signal</keyword>
<dbReference type="Proteomes" id="UP000661112">
    <property type="component" value="Unassembled WGS sequence"/>
</dbReference>
<accession>A0ABR8DDD1</accession>
<keyword evidence="4" id="KW-1185">Reference proteome</keyword>
<keyword evidence="1" id="KW-0812">Transmembrane</keyword>
<feature type="transmembrane region" description="Helical" evidence="1">
    <location>
        <begin position="175"/>
        <end position="199"/>
    </location>
</feature>
<reference evidence="3 4" key="1">
    <citation type="journal article" date="2020" name="ISME J.">
        <title>Comparative genomics reveals insights into cyanobacterial evolution and habitat adaptation.</title>
        <authorList>
            <person name="Chen M.Y."/>
            <person name="Teng W.K."/>
            <person name="Zhao L."/>
            <person name="Hu C.X."/>
            <person name="Zhou Y.K."/>
            <person name="Han B.P."/>
            <person name="Song L.R."/>
            <person name="Shu W.S."/>
        </authorList>
    </citation>
    <scope>NUCLEOTIDE SEQUENCE [LARGE SCALE GENOMIC DNA]</scope>
    <source>
        <strain evidence="3 4">FACHB-119</strain>
    </source>
</reference>
<evidence type="ECO:0000256" key="1">
    <source>
        <dbReference type="SAM" id="Phobius"/>
    </source>
</evidence>
<keyword evidence="1" id="KW-1133">Transmembrane helix</keyword>
<gene>
    <name evidence="3" type="ORF">H6G83_32345</name>
</gene>
<name>A0ABR8DDD1_9NOST</name>
<comment type="caution">
    <text evidence="3">The sequence shown here is derived from an EMBL/GenBank/DDBJ whole genome shotgun (WGS) entry which is preliminary data.</text>
</comment>
<evidence type="ECO:0000256" key="2">
    <source>
        <dbReference type="SAM" id="SignalP"/>
    </source>
</evidence>
<dbReference type="EMBL" id="JACJSG010000075">
    <property type="protein sequence ID" value="MBD2505240.1"/>
    <property type="molecule type" value="Genomic_DNA"/>
</dbReference>
<feature type="chain" id="PRO_5045440795" evidence="2">
    <location>
        <begin position="21"/>
        <end position="386"/>
    </location>
</feature>
<evidence type="ECO:0000313" key="3">
    <source>
        <dbReference type="EMBL" id="MBD2505240.1"/>
    </source>
</evidence>
<proteinExistence type="predicted"/>
<organism evidence="3 4">
    <name type="scientific">Anabaena azotica FACHB-119</name>
    <dbReference type="NCBI Taxonomy" id="947527"/>
    <lineage>
        <taxon>Bacteria</taxon>
        <taxon>Bacillati</taxon>
        <taxon>Cyanobacteriota</taxon>
        <taxon>Cyanophyceae</taxon>
        <taxon>Nostocales</taxon>
        <taxon>Nostocaceae</taxon>
        <taxon>Anabaena</taxon>
        <taxon>Anabaena azotica</taxon>
    </lineage>
</organism>
<dbReference type="RefSeq" id="WP_190479856.1">
    <property type="nucleotide sequence ID" value="NZ_JACJSG010000075.1"/>
</dbReference>
<protein>
    <submittedName>
        <fullName evidence="3">Uncharacterized protein</fullName>
    </submittedName>
</protein>
<keyword evidence="1" id="KW-0472">Membrane</keyword>
<sequence length="386" mass="43895">MLSLILSIVALISASTGALASARAIGNMYEPEEMFKKITNFYENAFNELENNLKYTNKLVEKHSQIRHETLSNIKDIETIIQVLKEIITQDKQNILKYEFLSQNLEENANILNNIKSYMSKNTSVDSYYADNNLVNPIKIALQNLSSQYLDIQKIGNTTINSLRKYSISIHTGGIIIGTLLSLGNIAVSPAVIIAGFFLNRQLGKAFIKVKEYESEVDSAIFQINSARQLVKNVQQKISDSIINLQSYNELITQLVLDYNQQIYNYQKAENIQKLVNMADQGATALQPFCSPQIGATAKFITTILKMIPLASLFKLPTLNLIKISSFTQKRYERLFLVGLEEITKIKLERELLDLNSLSLQPKVEKTFVHYLRWWQERSHQGTINS</sequence>